<organism evidence="1 2">
    <name type="scientific">Dichotomopilus funicola</name>
    <dbReference type="NCBI Taxonomy" id="1934379"/>
    <lineage>
        <taxon>Eukaryota</taxon>
        <taxon>Fungi</taxon>
        <taxon>Dikarya</taxon>
        <taxon>Ascomycota</taxon>
        <taxon>Pezizomycotina</taxon>
        <taxon>Sordariomycetes</taxon>
        <taxon>Sordariomycetidae</taxon>
        <taxon>Sordariales</taxon>
        <taxon>Chaetomiaceae</taxon>
        <taxon>Dichotomopilus</taxon>
    </lineage>
</organism>
<evidence type="ECO:0000313" key="1">
    <source>
        <dbReference type="EMBL" id="KAK4139975.1"/>
    </source>
</evidence>
<sequence>MSGFEVPGVIFGVLPFRKAIPHAPYDEKLCDFYTSFYWEASELKSHITTLFQHLPNLSEEKRAEILRQEGSSDWNKDPEVARSFSELLVSIDDQHDFDVIMKKVLNLLDKLIDDNSLKMTKADMGQTAMFLKLQKLQHDIDSGETKSRL</sequence>
<keyword evidence="2" id="KW-1185">Reference proteome</keyword>
<comment type="caution">
    <text evidence="1">The sequence shown here is derived from an EMBL/GenBank/DDBJ whole genome shotgun (WGS) entry which is preliminary data.</text>
</comment>
<reference evidence="1" key="2">
    <citation type="submission" date="2023-05" db="EMBL/GenBank/DDBJ databases">
        <authorList>
            <consortium name="Lawrence Berkeley National Laboratory"/>
            <person name="Steindorff A."/>
            <person name="Hensen N."/>
            <person name="Bonometti L."/>
            <person name="Westerberg I."/>
            <person name="Brannstrom I.O."/>
            <person name="Guillou S."/>
            <person name="Cros-Aarteil S."/>
            <person name="Calhoun S."/>
            <person name="Haridas S."/>
            <person name="Kuo A."/>
            <person name="Mondo S."/>
            <person name="Pangilinan J."/>
            <person name="Riley R."/>
            <person name="Labutti K."/>
            <person name="Andreopoulos B."/>
            <person name="Lipzen A."/>
            <person name="Chen C."/>
            <person name="Yanf M."/>
            <person name="Daum C."/>
            <person name="Ng V."/>
            <person name="Clum A."/>
            <person name="Ohm R."/>
            <person name="Martin F."/>
            <person name="Silar P."/>
            <person name="Natvig D."/>
            <person name="Lalanne C."/>
            <person name="Gautier V."/>
            <person name="Ament-Velasquez S.L."/>
            <person name="Kruys A."/>
            <person name="Hutchinson M.I."/>
            <person name="Powell A.J."/>
            <person name="Barry K."/>
            <person name="Miller A.N."/>
            <person name="Grigoriev I.V."/>
            <person name="Debuchy R."/>
            <person name="Gladieux P."/>
            <person name="Thoren M.H."/>
            <person name="Johannesson H."/>
        </authorList>
    </citation>
    <scope>NUCLEOTIDE SEQUENCE</scope>
    <source>
        <strain evidence="1">CBS 141.50</strain>
    </source>
</reference>
<accession>A0AAN6UVY8</accession>
<dbReference type="Proteomes" id="UP001302676">
    <property type="component" value="Unassembled WGS sequence"/>
</dbReference>
<name>A0AAN6UVY8_9PEZI</name>
<dbReference type="GeneID" id="87818746"/>
<dbReference type="AlphaFoldDB" id="A0AAN6UVY8"/>
<protein>
    <submittedName>
        <fullName evidence="1">Uncharacterized protein</fullName>
    </submittedName>
</protein>
<evidence type="ECO:0000313" key="2">
    <source>
        <dbReference type="Proteomes" id="UP001302676"/>
    </source>
</evidence>
<proteinExistence type="predicted"/>
<reference evidence="1" key="1">
    <citation type="journal article" date="2023" name="Mol. Phylogenet. Evol.">
        <title>Genome-scale phylogeny and comparative genomics of the fungal order Sordariales.</title>
        <authorList>
            <person name="Hensen N."/>
            <person name="Bonometti L."/>
            <person name="Westerberg I."/>
            <person name="Brannstrom I.O."/>
            <person name="Guillou S."/>
            <person name="Cros-Aarteil S."/>
            <person name="Calhoun S."/>
            <person name="Haridas S."/>
            <person name="Kuo A."/>
            <person name="Mondo S."/>
            <person name="Pangilinan J."/>
            <person name="Riley R."/>
            <person name="LaButti K."/>
            <person name="Andreopoulos B."/>
            <person name="Lipzen A."/>
            <person name="Chen C."/>
            <person name="Yan M."/>
            <person name="Daum C."/>
            <person name="Ng V."/>
            <person name="Clum A."/>
            <person name="Steindorff A."/>
            <person name="Ohm R.A."/>
            <person name="Martin F."/>
            <person name="Silar P."/>
            <person name="Natvig D.O."/>
            <person name="Lalanne C."/>
            <person name="Gautier V."/>
            <person name="Ament-Velasquez S.L."/>
            <person name="Kruys A."/>
            <person name="Hutchinson M.I."/>
            <person name="Powell A.J."/>
            <person name="Barry K."/>
            <person name="Miller A.N."/>
            <person name="Grigoriev I.V."/>
            <person name="Debuchy R."/>
            <person name="Gladieux P."/>
            <person name="Hiltunen Thoren M."/>
            <person name="Johannesson H."/>
        </authorList>
    </citation>
    <scope>NUCLEOTIDE SEQUENCE</scope>
    <source>
        <strain evidence="1">CBS 141.50</strain>
    </source>
</reference>
<dbReference type="RefSeq" id="XP_062633346.1">
    <property type="nucleotide sequence ID" value="XM_062782133.1"/>
</dbReference>
<gene>
    <name evidence="1" type="ORF">C8A04DRAFT_32546</name>
</gene>
<dbReference type="EMBL" id="MU853644">
    <property type="protein sequence ID" value="KAK4139975.1"/>
    <property type="molecule type" value="Genomic_DNA"/>
</dbReference>